<reference evidence="2" key="1">
    <citation type="submission" date="2020-08" db="EMBL/GenBank/DDBJ databases">
        <title>Multicomponent nature underlies the extraordinary mechanical properties of spider dragline silk.</title>
        <authorList>
            <person name="Kono N."/>
            <person name="Nakamura H."/>
            <person name="Mori M."/>
            <person name="Yoshida Y."/>
            <person name="Ohtoshi R."/>
            <person name="Malay A.D."/>
            <person name="Moran D.A.P."/>
            <person name="Tomita M."/>
            <person name="Numata K."/>
            <person name="Arakawa K."/>
        </authorList>
    </citation>
    <scope>NUCLEOTIDE SEQUENCE</scope>
</reference>
<gene>
    <name evidence="2" type="ORF">TNCV_2195101</name>
</gene>
<dbReference type="Proteomes" id="UP000887159">
    <property type="component" value="Unassembled WGS sequence"/>
</dbReference>
<feature type="region of interest" description="Disordered" evidence="1">
    <location>
        <begin position="1"/>
        <end position="22"/>
    </location>
</feature>
<dbReference type="EMBL" id="BMAU01021300">
    <property type="protein sequence ID" value="GFY10689.1"/>
    <property type="molecule type" value="Genomic_DNA"/>
</dbReference>
<keyword evidence="3" id="KW-1185">Reference proteome</keyword>
<proteinExistence type="predicted"/>
<evidence type="ECO:0000313" key="2">
    <source>
        <dbReference type="EMBL" id="GFY10689.1"/>
    </source>
</evidence>
<accession>A0A8X6VKK4</accession>
<sequence length="69" mass="7972">MEEGSTAKKVNAQPIGRQRKGRPNLKWIDGLENDLLVLKTKSWKTLAKRRVAWKRLLEKAKAHRVLSSH</sequence>
<evidence type="ECO:0000256" key="1">
    <source>
        <dbReference type="SAM" id="MobiDB-lite"/>
    </source>
</evidence>
<protein>
    <submittedName>
        <fullName evidence="2">Uncharacterized protein</fullName>
    </submittedName>
</protein>
<name>A0A8X6VKK4_TRICX</name>
<comment type="caution">
    <text evidence="2">The sequence shown here is derived from an EMBL/GenBank/DDBJ whole genome shotgun (WGS) entry which is preliminary data.</text>
</comment>
<dbReference type="AlphaFoldDB" id="A0A8X6VKK4"/>
<organism evidence="2 3">
    <name type="scientific">Trichonephila clavipes</name>
    <name type="common">Golden silk orbweaver</name>
    <name type="synonym">Nephila clavipes</name>
    <dbReference type="NCBI Taxonomy" id="2585209"/>
    <lineage>
        <taxon>Eukaryota</taxon>
        <taxon>Metazoa</taxon>
        <taxon>Ecdysozoa</taxon>
        <taxon>Arthropoda</taxon>
        <taxon>Chelicerata</taxon>
        <taxon>Arachnida</taxon>
        <taxon>Araneae</taxon>
        <taxon>Araneomorphae</taxon>
        <taxon>Entelegynae</taxon>
        <taxon>Araneoidea</taxon>
        <taxon>Nephilidae</taxon>
        <taxon>Trichonephila</taxon>
    </lineage>
</organism>
<evidence type="ECO:0000313" key="3">
    <source>
        <dbReference type="Proteomes" id="UP000887159"/>
    </source>
</evidence>